<dbReference type="HOGENOM" id="CLU_3054528_0_0_1"/>
<accession>V9E639</accession>
<evidence type="ECO:0000313" key="2">
    <source>
        <dbReference type="Proteomes" id="UP000018721"/>
    </source>
</evidence>
<dbReference type="Proteomes" id="UP000018721">
    <property type="component" value="Unassembled WGS sequence"/>
</dbReference>
<name>V9E639_PHYNI</name>
<sequence>MAATNGKLSVMKSLDELFPGIDIVRAAGAAARNGRPRLTVALRSSEAQPDTAPD</sequence>
<keyword evidence="2" id="KW-1185">Reference proteome</keyword>
<proteinExistence type="predicted"/>
<organism evidence="1 2">
    <name type="scientific">Phytophthora nicotianae P1569</name>
    <dbReference type="NCBI Taxonomy" id="1317065"/>
    <lineage>
        <taxon>Eukaryota</taxon>
        <taxon>Sar</taxon>
        <taxon>Stramenopiles</taxon>
        <taxon>Oomycota</taxon>
        <taxon>Peronosporomycetes</taxon>
        <taxon>Peronosporales</taxon>
        <taxon>Peronosporaceae</taxon>
        <taxon>Phytophthora</taxon>
    </lineage>
</organism>
<dbReference type="EMBL" id="ANIZ01003393">
    <property type="protein sequence ID" value="ETI33757.1"/>
    <property type="molecule type" value="Genomic_DNA"/>
</dbReference>
<protein>
    <submittedName>
        <fullName evidence="1">Uncharacterized protein</fullName>
    </submittedName>
</protein>
<comment type="caution">
    <text evidence="1">The sequence shown here is derived from an EMBL/GenBank/DDBJ whole genome shotgun (WGS) entry which is preliminary data.</text>
</comment>
<evidence type="ECO:0000313" key="1">
    <source>
        <dbReference type="EMBL" id="ETI33757.1"/>
    </source>
</evidence>
<reference evidence="1 2" key="1">
    <citation type="submission" date="2013-11" db="EMBL/GenBank/DDBJ databases">
        <title>The Genome Sequence of Phytophthora parasitica P1569.</title>
        <authorList>
            <consortium name="The Broad Institute Genomics Platform"/>
            <person name="Russ C."/>
            <person name="Tyler B."/>
            <person name="Panabieres F."/>
            <person name="Shan W."/>
            <person name="Tripathy S."/>
            <person name="Grunwald N."/>
            <person name="Machado M."/>
            <person name="Johnson C.S."/>
            <person name="Arredondo F."/>
            <person name="Hong C."/>
            <person name="Coffey M."/>
            <person name="Young S.K."/>
            <person name="Zeng Q."/>
            <person name="Gargeya S."/>
            <person name="Fitzgerald M."/>
            <person name="Abouelleil A."/>
            <person name="Alvarado L."/>
            <person name="Chapman S.B."/>
            <person name="Gainer-Dewar J."/>
            <person name="Goldberg J."/>
            <person name="Griggs A."/>
            <person name="Gujja S."/>
            <person name="Hansen M."/>
            <person name="Howarth C."/>
            <person name="Imamovic A."/>
            <person name="Ireland A."/>
            <person name="Larimer J."/>
            <person name="McCowan C."/>
            <person name="Murphy C."/>
            <person name="Pearson M."/>
            <person name="Poon T.W."/>
            <person name="Priest M."/>
            <person name="Roberts A."/>
            <person name="Saif S."/>
            <person name="Shea T."/>
            <person name="Sykes S."/>
            <person name="Wortman J."/>
            <person name="Nusbaum C."/>
            <person name="Birren B."/>
        </authorList>
    </citation>
    <scope>NUCLEOTIDE SEQUENCE [LARGE SCALE GENOMIC DNA]</scope>
    <source>
        <strain evidence="1 2">P1569</strain>
    </source>
</reference>
<dbReference type="AlphaFoldDB" id="V9E639"/>
<gene>
    <name evidence="1" type="ORF">F443_19595</name>
</gene>